<accession>A0A5C1Q9U0</accession>
<evidence type="ECO:0000256" key="5">
    <source>
        <dbReference type="ARBA" id="ARBA00023015"/>
    </source>
</evidence>
<dbReference type="Pfam" id="PF04963">
    <property type="entry name" value="Sigma54_CBD"/>
    <property type="match status" value="1"/>
</dbReference>
<gene>
    <name evidence="11" type="primary">rpoN</name>
    <name evidence="11" type="ORF">EW093_08895</name>
</gene>
<evidence type="ECO:0000256" key="4">
    <source>
        <dbReference type="ARBA" id="ARBA00022695"/>
    </source>
</evidence>
<dbReference type="GO" id="GO:0001216">
    <property type="term" value="F:DNA-binding transcription activator activity"/>
    <property type="evidence" value="ECO:0007669"/>
    <property type="project" value="InterPro"/>
</dbReference>
<evidence type="ECO:0000313" key="12">
    <source>
        <dbReference type="Proteomes" id="UP000323824"/>
    </source>
</evidence>
<dbReference type="GO" id="GO:0006352">
    <property type="term" value="P:DNA-templated transcription initiation"/>
    <property type="evidence" value="ECO:0007669"/>
    <property type="project" value="InterPro"/>
</dbReference>
<reference evidence="11 12" key="2">
    <citation type="submission" date="2019-09" db="EMBL/GenBank/DDBJ databases">
        <title>Complete Genome Sequence and Methylome Analysis of free living Spirochaetas.</title>
        <authorList>
            <person name="Leshcheva N."/>
            <person name="Mikheeva N."/>
        </authorList>
    </citation>
    <scope>NUCLEOTIDE SEQUENCE [LARGE SCALE GENOMIC DNA]</scope>
    <source>
        <strain evidence="11 12">P</strain>
    </source>
</reference>
<keyword evidence="8" id="KW-0804">Transcription</keyword>
<protein>
    <submittedName>
        <fullName evidence="11">RNA polymerase sigma-54 factor</fullName>
    </submittedName>
</protein>
<evidence type="ECO:0000256" key="8">
    <source>
        <dbReference type="ARBA" id="ARBA00023163"/>
    </source>
</evidence>
<evidence type="ECO:0000256" key="2">
    <source>
        <dbReference type="ARBA" id="ARBA00022478"/>
    </source>
</evidence>
<organism evidence="11 12">
    <name type="scientific">Thiospirochaeta perfilievii</name>
    <dbReference type="NCBI Taxonomy" id="252967"/>
    <lineage>
        <taxon>Bacteria</taxon>
        <taxon>Pseudomonadati</taxon>
        <taxon>Spirochaetota</taxon>
        <taxon>Spirochaetia</taxon>
        <taxon>Spirochaetales</taxon>
        <taxon>Spirochaetaceae</taxon>
        <taxon>Thiospirochaeta</taxon>
    </lineage>
</organism>
<evidence type="ECO:0000256" key="3">
    <source>
        <dbReference type="ARBA" id="ARBA00022679"/>
    </source>
</evidence>
<keyword evidence="4" id="KW-0548">Nucleotidyltransferase</keyword>
<keyword evidence="6" id="KW-0731">Sigma factor</keyword>
<evidence type="ECO:0000313" key="11">
    <source>
        <dbReference type="EMBL" id="QEN04815.1"/>
    </source>
</evidence>
<dbReference type="AlphaFoldDB" id="A0A5C1Q9U0"/>
<evidence type="ECO:0000259" key="9">
    <source>
        <dbReference type="Pfam" id="PF04552"/>
    </source>
</evidence>
<dbReference type="Gene3D" id="1.10.10.60">
    <property type="entry name" value="Homeodomain-like"/>
    <property type="match status" value="1"/>
</dbReference>
<dbReference type="InterPro" id="IPR007046">
    <property type="entry name" value="RNA_pol_sigma_54_core-bd"/>
</dbReference>
<feature type="domain" description="RNA polymerase sigma factor 54 DNA-binding" evidence="9">
    <location>
        <begin position="274"/>
        <end position="431"/>
    </location>
</feature>
<keyword evidence="5" id="KW-0805">Transcription regulation</keyword>
<dbReference type="GO" id="GO:0000428">
    <property type="term" value="C:DNA-directed RNA polymerase complex"/>
    <property type="evidence" value="ECO:0007669"/>
    <property type="project" value="UniProtKB-KW"/>
</dbReference>
<dbReference type="InterPro" id="IPR038709">
    <property type="entry name" value="RpoN_core-bd_sf"/>
</dbReference>
<evidence type="ECO:0000256" key="6">
    <source>
        <dbReference type="ARBA" id="ARBA00023082"/>
    </source>
</evidence>
<dbReference type="PROSITE" id="PS50044">
    <property type="entry name" value="SIGMA54_3"/>
    <property type="match status" value="1"/>
</dbReference>
<evidence type="ECO:0000256" key="1">
    <source>
        <dbReference type="ARBA" id="ARBA00008798"/>
    </source>
</evidence>
<keyword evidence="2" id="KW-0240">DNA-directed RNA polymerase</keyword>
<evidence type="ECO:0000259" key="10">
    <source>
        <dbReference type="Pfam" id="PF04963"/>
    </source>
</evidence>
<dbReference type="InterPro" id="IPR007634">
    <property type="entry name" value="RNA_pol_sigma_54_DNA-bd"/>
</dbReference>
<dbReference type="GO" id="GO:0016987">
    <property type="term" value="F:sigma factor activity"/>
    <property type="evidence" value="ECO:0007669"/>
    <property type="project" value="UniProtKB-KW"/>
</dbReference>
<dbReference type="NCBIfam" id="TIGR02395">
    <property type="entry name" value="rpoN_sigma"/>
    <property type="match status" value="1"/>
</dbReference>
<dbReference type="KEGG" id="sper:EW093_08895"/>
<keyword evidence="3" id="KW-0808">Transferase</keyword>
<dbReference type="GO" id="GO:0016779">
    <property type="term" value="F:nucleotidyltransferase activity"/>
    <property type="evidence" value="ECO:0007669"/>
    <property type="project" value="UniProtKB-KW"/>
</dbReference>
<dbReference type="OrthoDB" id="9814402at2"/>
<dbReference type="EMBL" id="CP035807">
    <property type="protein sequence ID" value="QEN04815.1"/>
    <property type="molecule type" value="Genomic_DNA"/>
</dbReference>
<dbReference type="Gene3D" id="1.10.10.1330">
    <property type="entry name" value="RNA polymerase sigma-54 factor, core-binding domain"/>
    <property type="match status" value="1"/>
</dbReference>
<dbReference type="PRINTS" id="PR00045">
    <property type="entry name" value="SIGMA54FCT"/>
</dbReference>
<proteinExistence type="inferred from homology"/>
<dbReference type="GO" id="GO:0003677">
    <property type="term" value="F:DNA binding"/>
    <property type="evidence" value="ECO:0007669"/>
    <property type="project" value="UniProtKB-KW"/>
</dbReference>
<comment type="similarity">
    <text evidence="1">Belongs to the sigma-54 factor family.</text>
</comment>
<name>A0A5C1Q9U0_9SPIO</name>
<reference evidence="11 12" key="1">
    <citation type="submission" date="2019-02" db="EMBL/GenBank/DDBJ databases">
        <authorList>
            <person name="Fomenkov A."/>
            <person name="Dubinina G."/>
            <person name="Grabovich M."/>
            <person name="Vincze T."/>
            <person name="Roberts R.J."/>
        </authorList>
    </citation>
    <scope>NUCLEOTIDE SEQUENCE [LARGE SCALE GENOMIC DNA]</scope>
    <source>
        <strain evidence="11 12">P</strain>
    </source>
</reference>
<keyword evidence="7" id="KW-0238">DNA-binding</keyword>
<dbReference type="Pfam" id="PF04552">
    <property type="entry name" value="Sigma54_DBD"/>
    <property type="match status" value="1"/>
</dbReference>
<dbReference type="Proteomes" id="UP000323824">
    <property type="component" value="Chromosome"/>
</dbReference>
<dbReference type="PIRSF" id="PIRSF000774">
    <property type="entry name" value="RpoN"/>
    <property type="match status" value="1"/>
</dbReference>
<sequence>MLQTVKLMALPLLDLQAAISAEIEANPALELVERDDTPDNLQTKDLDGADINYLEEDSDPGYTHSNSDKSVSEFIEGTQTNKESLIDHLINQLRLCKLTEEETLIGELLINNLDSNGFHITKIDDLFLDSQMKIVNKVIDIIHQLDPIGVCVNDIYESLIVQAKILGRYPYGTIEILSESMDLITKGKKKLIMEKYDLSIEDIEDIYDYLKTLNPHPTAEFTTGYSNYIIPEAHVTKEGKSINVYLKEENIPSLTINKEFEEYKETDNKDVNRFAKKSINSANSFIQAINMRNSTLLKTINSIVKNQKEFFLFGPGNIKPLTRKEIALETELSESTISRISSDKYIQTDWGIYNLKYFFSNAIVSSQSGRDHSKESVKEIVKNIIIENKSEKKLSDQQISNILKERGINLARRTVSKYRKELNLLSSYERQ</sequence>
<dbReference type="PANTHER" id="PTHR32248:SF4">
    <property type="entry name" value="RNA POLYMERASE SIGMA-54 FACTOR"/>
    <property type="match status" value="1"/>
</dbReference>
<dbReference type="PANTHER" id="PTHR32248">
    <property type="entry name" value="RNA POLYMERASE SIGMA-54 FACTOR"/>
    <property type="match status" value="1"/>
</dbReference>
<keyword evidence="12" id="KW-1185">Reference proteome</keyword>
<dbReference type="InterPro" id="IPR000394">
    <property type="entry name" value="RNA_pol_sigma_54"/>
</dbReference>
<evidence type="ECO:0000256" key="7">
    <source>
        <dbReference type="ARBA" id="ARBA00023125"/>
    </source>
</evidence>
<feature type="domain" description="RNA polymerase sigma factor 54 core-binding" evidence="10">
    <location>
        <begin position="76"/>
        <end position="259"/>
    </location>
</feature>